<evidence type="ECO:0000313" key="2">
    <source>
        <dbReference type="Proteomes" id="UP001601288"/>
    </source>
</evidence>
<reference evidence="1 2" key="1">
    <citation type="submission" date="2024-10" db="EMBL/GenBank/DDBJ databases">
        <title>The Natural Products Discovery Center: Release of the First 8490 Sequenced Strains for Exploring Actinobacteria Biosynthetic Diversity.</title>
        <authorList>
            <person name="Kalkreuter E."/>
            <person name="Kautsar S.A."/>
            <person name="Yang D."/>
            <person name="Bader C.D."/>
            <person name="Teijaro C.N."/>
            <person name="Fluegel L."/>
            <person name="Davis C.M."/>
            <person name="Simpson J.R."/>
            <person name="Lauterbach L."/>
            <person name="Steele A.D."/>
            <person name="Gui C."/>
            <person name="Meng S."/>
            <person name="Li G."/>
            <person name="Viehrig K."/>
            <person name="Ye F."/>
            <person name="Su P."/>
            <person name="Kiefer A.F."/>
            <person name="Nichols A."/>
            <person name="Cepeda A.J."/>
            <person name="Yan W."/>
            <person name="Fan B."/>
            <person name="Jiang Y."/>
            <person name="Adhikari A."/>
            <person name="Zheng C.-J."/>
            <person name="Schuster L."/>
            <person name="Cowan T.M."/>
            <person name="Smanski M.J."/>
            <person name="Chevrette M.G."/>
            <person name="De Carvalho L.P.S."/>
            <person name="Shen B."/>
        </authorList>
    </citation>
    <scope>NUCLEOTIDE SEQUENCE [LARGE SCALE GENOMIC DNA]</scope>
    <source>
        <strain evidence="1 2">NPDC007066</strain>
    </source>
</reference>
<sequence>MPDGKPFHQHADRGLDHGAWVPLMAMDPLADIPYYSSACPPRIPTGSSTSARG</sequence>
<organism evidence="1 2">
    <name type="scientific">Streptomyces massasporeus</name>
    <dbReference type="NCBI Taxonomy" id="67324"/>
    <lineage>
        <taxon>Bacteria</taxon>
        <taxon>Bacillati</taxon>
        <taxon>Actinomycetota</taxon>
        <taxon>Actinomycetes</taxon>
        <taxon>Kitasatosporales</taxon>
        <taxon>Streptomycetaceae</taxon>
        <taxon>Streptomyces</taxon>
    </lineage>
</organism>
<protein>
    <submittedName>
        <fullName evidence="1">Uncharacterized protein</fullName>
    </submittedName>
</protein>
<dbReference type="Gene3D" id="3.40.830.10">
    <property type="entry name" value="LigB-like"/>
    <property type="match status" value="1"/>
</dbReference>
<dbReference type="Proteomes" id="UP001601288">
    <property type="component" value="Unassembled WGS sequence"/>
</dbReference>
<evidence type="ECO:0000313" key="1">
    <source>
        <dbReference type="EMBL" id="MFE9229975.1"/>
    </source>
</evidence>
<keyword evidence="2" id="KW-1185">Reference proteome</keyword>
<dbReference type="SUPFAM" id="SSF53213">
    <property type="entry name" value="LigB-like"/>
    <property type="match status" value="1"/>
</dbReference>
<accession>A0ABW6LNI1</accession>
<dbReference type="EMBL" id="JBIAFP010000030">
    <property type="protein sequence ID" value="MFE9229975.1"/>
    <property type="molecule type" value="Genomic_DNA"/>
</dbReference>
<dbReference type="RefSeq" id="WP_358292960.1">
    <property type="nucleotide sequence ID" value="NZ_JBEYGJ010000075.1"/>
</dbReference>
<proteinExistence type="predicted"/>
<comment type="caution">
    <text evidence="1">The sequence shown here is derived from an EMBL/GenBank/DDBJ whole genome shotgun (WGS) entry which is preliminary data.</text>
</comment>
<gene>
    <name evidence="1" type="ORF">ACFYM3_36430</name>
</gene>
<name>A0ABW6LNI1_9ACTN</name>